<reference evidence="5 6" key="1">
    <citation type="submission" date="2020-07" db="EMBL/GenBank/DDBJ databases">
        <title>Sequencing the genomes of 1000 actinobacteria strains.</title>
        <authorList>
            <person name="Klenk H.-P."/>
        </authorList>
    </citation>
    <scope>NUCLEOTIDE SEQUENCE [LARGE SCALE GENOMIC DNA]</scope>
    <source>
        <strain evidence="5 6">DSM 26474</strain>
    </source>
</reference>
<dbReference type="PANTHER" id="PTHR30055:SF209">
    <property type="entry name" value="POSSIBLE TRANSCRIPTIONAL REGULATORY PROTEIN (PROBABLY TETR-FAMILY)"/>
    <property type="match status" value="1"/>
</dbReference>
<feature type="region of interest" description="Disordered" evidence="3">
    <location>
        <begin position="1"/>
        <end position="23"/>
    </location>
</feature>
<proteinExistence type="predicted"/>
<dbReference type="Proteomes" id="UP000549913">
    <property type="component" value="Unassembled WGS sequence"/>
</dbReference>
<dbReference type="InterPro" id="IPR009057">
    <property type="entry name" value="Homeodomain-like_sf"/>
</dbReference>
<accession>A0A852S899</accession>
<sequence>MDQIGAPPGPLTPTVGLRAPERSDAARNRELLLTTARRLIDGDGIESLTMDGLAAACGVGKGTIFRRFGSRAGLFQALLDESEKQFQAGFLSGPPPLGPGAPPIERLVAFGRAQLATAARQVPLLRAAERPAAERHAVPARRLASTHIRGLLTQAGVEGDLPALAFDLLAILDAVVWLPDGDLERMLPRLADSWEHIVRRLA</sequence>
<dbReference type="GO" id="GO:0003700">
    <property type="term" value="F:DNA-binding transcription factor activity"/>
    <property type="evidence" value="ECO:0007669"/>
    <property type="project" value="TreeGrafter"/>
</dbReference>
<dbReference type="GO" id="GO:0000976">
    <property type="term" value="F:transcription cis-regulatory region binding"/>
    <property type="evidence" value="ECO:0007669"/>
    <property type="project" value="TreeGrafter"/>
</dbReference>
<name>A0A852S899_9MICO</name>
<dbReference type="PANTHER" id="PTHR30055">
    <property type="entry name" value="HTH-TYPE TRANSCRIPTIONAL REGULATOR RUTR"/>
    <property type="match status" value="1"/>
</dbReference>
<evidence type="ECO:0000256" key="3">
    <source>
        <dbReference type="SAM" id="MobiDB-lite"/>
    </source>
</evidence>
<evidence type="ECO:0000313" key="5">
    <source>
        <dbReference type="EMBL" id="NYD69488.1"/>
    </source>
</evidence>
<keyword evidence="6" id="KW-1185">Reference proteome</keyword>
<keyword evidence="1 2" id="KW-0238">DNA-binding</keyword>
<evidence type="ECO:0000256" key="1">
    <source>
        <dbReference type="ARBA" id="ARBA00023125"/>
    </source>
</evidence>
<dbReference type="PRINTS" id="PR00455">
    <property type="entry name" value="HTHTETR"/>
</dbReference>
<dbReference type="Pfam" id="PF00440">
    <property type="entry name" value="TetR_N"/>
    <property type="match status" value="1"/>
</dbReference>
<dbReference type="Gene3D" id="1.10.357.10">
    <property type="entry name" value="Tetracycline Repressor, domain 2"/>
    <property type="match status" value="1"/>
</dbReference>
<dbReference type="EMBL" id="JACCBM010000001">
    <property type="protein sequence ID" value="NYD69488.1"/>
    <property type="molecule type" value="Genomic_DNA"/>
</dbReference>
<feature type="domain" description="HTH tetR-type" evidence="4">
    <location>
        <begin position="26"/>
        <end position="86"/>
    </location>
</feature>
<dbReference type="AlphaFoldDB" id="A0A852S899"/>
<evidence type="ECO:0000313" key="6">
    <source>
        <dbReference type="Proteomes" id="UP000549913"/>
    </source>
</evidence>
<dbReference type="PROSITE" id="PS50977">
    <property type="entry name" value="HTH_TETR_2"/>
    <property type="match status" value="1"/>
</dbReference>
<organism evidence="5 6">
    <name type="scientific">Herbiconiux flava</name>
    <dbReference type="NCBI Taxonomy" id="881268"/>
    <lineage>
        <taxon>Bacteria</taxon>
        <taxon>Bacillati</taxon>
        <taxon>Actinomycetota</taxon>
        <taxon>Actinomycetes</taxon>
        <taxon>Micrococcales</taxon>
        <taxon>Microbacteriaceae</taxon>
        <taxon>Herbiconiux</taxon>
    </lineage>
</organism>
<dbReference type="RefSeq" id="WP_179546810.1">
    <property type="nucleotide sequence ID" value="NZ_BSEW01000001.1"/>
</dbReference>
<feature type="DNA-binding region" description="H-T-H motif" evidence="2">
    <location>
        <begin position="49"/>
        <end position="68"/>
    </location>
</feature>
<comment type="caution">
    <text evidence="5">The sequence shown here is derived from an EMBL/GenBank/DDBJ whole genome shotgun (WGS) entry which is preliminary data.</text>
</comment>
<evidence type="ECO:0000256" key="2">
    <source>
        <dbReference type="PROSITE-ProRule" id="PRU00335"/>
    </source>
</evidence>
<dbReference type="InterPro" id="IPR050109">
    <property type="entry name" value="HTH-type_TetR-like_transc_reg"/>
</dbReference>
<dbReference type="InterPro" id="IPR001647">
    <property type="entry name" value="HTH_TetR"/>
</dbReference>
<evidence type="ECO:0000259" key="4">
    <source>
        <dbReference type="PROSITE" id="PS50977"/>
    </source>
</evidence>
<gene>
    <name evidence="5" type="ORF">BJ984_000646</name>
</gene>
<protein>
    <submittedName>
        <fullName evidence="5">AcrR family transcriptional regulator</fullName>
    </submittedName>
</protein>
<dbReference type="SUPFAM" id="SSF46689">
    <property type="entry name" value="Homeodomain-like"/>
    <property type="match status" value="1"/>
</dbReference>